<name>A0A437JS99_9BURK</name>
<dbReference type="OrthoDB" id="9775969at2"/>
<gene>
    <name evidence="2" type="ORF">ENE75_19055</name>
</gene>
<protein>
    <submittedName>
        <fullName evidence="2">DUF3047 domain-containing protein</fullName>
    </submittedName>
</protein>
<comment type="caution">
    <text evidence="2">The sequence shown here is derived from an EMBL/GenBank/DDBJ whole genome shotgun (WGS) entry which is preliminary data.</text>
</comment>
<evidence type="ECO:0000256" key="1">
    <source>
        <dbReference type="SAM" id="SignalP"/>
    </source>
</evidence>
<proteinExistence type="predicted"/>
<dbReference type="Pfam" id="PF11249">
    <property type="entry name" value="DUF3047"/>
    <property type="match status" value="1"/>
</dbReference>
<keyword evidence="3" id="KW-1185">Reference proteome</keyword>
<evidence type="ECO:0000313" key="2">
    <source>
        <dbReference type="EMBL" id="RVT49739.1"/>
    </source>
</evidence>
<feature type="signal peptide" evidence="1">
    <location>
        <begin position="1"/>
        <end position="18"/>
    </location>
</feature>
<evidence type="ECO:0000313" key="3">
    <source>
        <dbReference type="Proteomes" id="UP000288178"/>
    </source>
</evidence>
<dbReference type="Proteomes" id="UP000288178">
    <property type="component" value="Unassembled WGS sequence"/>
</dbReference>
<dbReference type="AlphaFoldDB" id="A0A437JS99"/>
<accession>A0A437JS99</accession>
<organism evidence="2 3">
    <name type="scientific">Rubrivivax albus</name>
    <dbReference type="NCBI Taxonomy" id="2499835"/>
    <lineage>
        <taxon>Bacteria</taxon>
        <taxon>Pseudomonadati</taxon>
        <taxon>Pseudomonadota</taxon>
        <taxon>Betaproteobacteria</taxon>
        <taxon>Burkholderiales</taxon>
        <taxon>Sphaerotilaceae</taxon>
        <taxon>Rubrivivax</taxon>
    </lineage>
</organism>
<keyword evidence="1" id="KW-0732">Signal</keyword>
<feature type="chain" id="PRO_5019373067" evidence="1">
    <location>
        <begin position="19"/>
        <end position="229"/>
    </location>
</feature>
<dbReference type="InterPro" id="IPR021409">
    <property type="entry name" value="DUF3047"/>
</dbReference>
<sequence length="229" mass="24386">MRSALALLLASLATGAMALPPLQDGAGWQVVGLPKQTLPMTRFGFTAQDGRPVLRIEASASYGNLVHELPEGLGGRWLQWRWKLDTPLASADLRTKAGDDAALKVCALFDLPLEALGIVERAKMRMARAVSGQWLPAATLCYVFDPSLPAGTLLPNAHSPRLRWIVARGSGVSLGTWQAERHDLHADFLRAFGEEAPTVPPLKAIALGADADNTGGRSVGWVAAVGLQP</sequence>
<reference evidence="2 3" key="1">
    <citation type="submission" date="2019-01" db="EMBL/GenBank/DDBJ databases">
        <authorList>
            <person name="Chen W.-M."/>
        </authorList>
    </citation>
    <scope>NUCLEOTIDE SEQUENCE [LARGE SCALE GENOMIC DNA]</scope>
    <source>
        <strain evidence="2 3">ICH-3</strain>
    </source>
</reference>
<dbReference type="RefSeq" id="WP_128199911.1">
    <property type="nucleotide sequence ID" value="NZ_SACT01000007.1"/>
</dbReference>
<dbReference type="EMBL" id="SACT01000007">
    <property type="protein sequence ID" value="RVT49739.1"/>
    <property type="molecule type" value="Genomic_DNA"/>
</dbReference>